<dbReference type="CDD" id="cd00672">
    <property type="entry name" value="CysRS_core"/>
    <property type="match status" value="1"/>
</dbReference>
<evidence type="ECO:0000313" key="15">
    <source>
        <dbReference type="EMBL" id="GAT34800.1"/>
    </source>
</evidence>
<dbReference type="HAMAP" id="MF_00041">
    <property type="entry name" value="Cys_tRNA_synth"/>
    <property type="match status" value="1"/>
</dbReference>
<feature type="binding site" evidence="13">
    <location>
        <position position="275"/>
    </location>
    <ligand>
        <name>ATP</name>
        <dbReference type="ChEBI" id="CHEBI:30616"/>
    </ligand>
</feature>
<dbReference type="GO" id="GO:0005524">
    <property type="term" value="F:ATP binding"/>
    <property type="evidence" value="ECO:0007669"/>
    <property type="project" value="UniProtKB-UniRule"/>
</dbReference>
<dbReference type="EMBL" id="BDCO01000002">
    <property type="protein sequence ID" value="GAT34800.1"/>
    <property type="molecule type" value="Genomic_DNA"/>
</dbReference>
<feature type="binding site" evidence="13">
    <location>
        <position position="29"/>
    </location>
    <ligand>
        <name>Zn(2+)</name>
        <dbReference type="ChEBI" id="CHEBI:29105"/>
    </ligand>
</feature>
<feature type="short sequence motif" description="'HIGH' region" evidence="13">
    <location>
        <begin position="31"/>
        <end position="41"/>
    </location>
</feature>
<evidence type="ECO:0000256" key="7">
    <source>
        <dbReference type="ARBA" id="ARBA00022741"/>
    </source>
</evidence>
<dbReference type="InterPro" id="IPR015273">
    <property type="entry name" value="Cys-tRNA-synt_Ia_DALR"/>
</dbReference>
<comment type="subunit">
    <text evidence="3 13">Monomer.</text>
</comment>
<keyword evidence="11 13" id="KW-0030">Aminoacyl-tRNA synthetase</keyword>
<dbReference type="InterPro" id="IPR032678">
    <property type="entry name" value="tRNA-synt_1_cat_dom"/>
</dbReference>
<evidence type="ECO:0000256" key="10">
    <source>
        <dbReference type="ARBA" id="ARBA00022917"/>
    </source>
</evidence>
<feature type="binding site" evidence="13">
    <location>
        <position position="244"/>
    </location>
    <ligand>
        <name>Zn(2+)</name>
        <dbReference type="ChEBI" id="CHEBI:29105"/>
    </ligand>
</feature>
<dbReference type="PRINTS" id="PR00983">
    <property type="entry name" value="TRNASYNTHCYS"/>
</dbReference>
<dbReference type="InterPro" id="IPR056411">
    <property type="entry name" value="CysS_C"/>
</dbReference>
<dbReference type="EC" id="6.1.1.16" evidence="13"/>
<dbReference type="SUPFAM" id="SSF47323">
    <property type="entry name" value="Anticodon-binding domain of a subclass of class I aminoacyl-tRNA synthetases"/>
    <property type="match status" value="1"/>
</dbReference>
<dbReference type="STRING" id="690879.TSACC_23234"/>
<dbReference type="OrthoDB" id="9815130at2"/>
<evidence type="ECO:0000256" key="8">
    <source>
        <dbReference type="ARBA" id="ARBA00022833"/>
    </source>
</evidence>
<dbReference type="NCBIfam" id="TIGR00435">
    <property type="entry name" value="cysS"/>
    <property type="match status" value="1"/>
</dbReference>
<dbReference type="InterPro" id="IPR009080">
    <property type="entry name" value="tRNAsynth_Ia_anticodon-bd"/>
</dbReference>
<evidence type="ECO:0000256" key="11">
    <source>
        <dbReference type="ARBA" id="ARBA00023146"/>
    </source>
</evidence>
<dbReference type="RefSeq" id="WP_075080401.1">
    <property type="nucleotide sequence ID" value="NZ_BDCO01000002.1"/>
</dbReference>
<evidence type="ECO:0000256" key="4">
    <source>
        <dbReference type="ARBA" id="ARBA00022490"/>
    </source>
</evidence>
<dbReference type="FunCoup" id="A0A146GBN8">
    <property type="interactions" value="497"/>
</dbReference>
<dbReference type="Gene3D" id="3.40.50.620">
    <property type="entry name" value="HUPs"/>
    <property type="match status" value="1"/>
</dbReference>
<keyword evidence="5 13" id="KW-0436">Ligase</keyword>
<dbReference type="FunFam" id="3.40.50.620:FF:000130">
    <property type="entry name" value="Cysteine--tRNA ligase"/>
    <property type="match status" value="1"/>
</dbReference>
<dbReference type="InParanoid" id="A0A146GBN8"/>
<dbReference type="GO" id="GO:0004817">
    <property type="term" value="F:cysteine-tRNA ligase activity"/>
    <property type="evidence" value="ECO:0007669"/>
    <property type="project" value="UniProtKB-UniRule"/>
</dbReference>
<dbReference type="Pfam" id="PF23493">
    <property type="entry name" value="CysS_C"/>
    <property type="match status" value="1"/>
</dbReference>
<dbReference type="Gene3D" id="1.20.120.1910">
    <property type="entry name" value="Cysteine-tRNA ligase, C-terminal anti-codon recognition domain"/>
    <property type="match status" value="1"/>
</dbReference>
<accession>A0A146GBN8</accession>
<dbReference type="GO" id="GO:0005829">
    <property type="term" value="C:cytosol"/>
    <property type="evidence" value="ECO:0007669"/>
    <property type="project" value="TreeGrafter"/>
</dbReference>
<comment type="caution">
    <text evidence="15">The sequence shown here is derived from an EMBL/GenBank/DDBJ whole genome shotgun (WGS) entry which is preliminary data.</text>
</comment>
<keyword evidence="4 13" id="KW-0963">Cytoplasm</keyword>
<keyword evidence="6 13" id="KW-0479">Metal-binding</keyword>
<gene>
    <name evidence="13" type="primary">cysS</name>
    <name evidence="15" type="ORF">TSACC_23234</name>
</gene>
<comment type="subcellular location">
    <subcellularLocation>
        <location evidence="1 13">Cytoplasm</location>
    </subcellularLocation>
</comment>
<protein>
    <recommendedName>
        <fullName evidence="13">Cysteine--tRNA ligase</fullName>
        <ecNumber evidence="13">6.1.1.16</ecNumber>
    </recommendedName>
    <alternativeName>
        <fullName evidence="13">Cysteinyl-tRNA synthetase</fullName>
        <shortName evidence="13">CysRS</shortName>
    </alternativeName>
</protein>
<sequence>MSIRLFNTLTREIEDFQPADPNRVRMYTCGPTVYNYAHIGNFRAYVFEDLLQRHLEFRGFTIDRVMNLTDVDDKTIRGCRHAGVPLGEFTREYKQAFFQDLDALRIKRASHYPEATASNHIARMIEMISDLVKKGHAYRAEDGSVYFRIRTFPNYGKLAHFNLDELQPSGRVASDEYEKEQIGDFALWKAWDEADGDVFWESPWGRGRPGWHIECSAMATAILGASLDIHCGGEDNIFPHHEAEIAQSESVTGEPFVRYWLHCKHLLVDGRKMAKSEGNFFTLRDLQAKGWTGREVRYVLLSVKYREQLNFTFESLEAARKSLARFDEWSRRLQETASTTPEPLPESLDPERFGAALDDDLNISAALGALFELIRESNRLLDAGQLTPGQARSLLAWRERIDSVLNFSADDEGVPAEVQSLVDQRAEARVKKEWALSDVLRDQILALGWQVKDTKDGQKVSRKG</sequence>
<keyword evidence="16" id="KW-1185">Reference proteome</keyword>
<organism evidence="15 16">
    <name type="scientific">Terrimicrobium sacchariphilum</name>
    <dbReference type="NCBI Taxonomy" id="690879"/>
    <lineage>
        <taxon>Bacteria</taxon>
        <taxon>Pseudomonadati</taxon>
        <taxon>Verrucomicrobiota</taxon>
        <taxon>Terrimicrobiia</taxon>
        <taxon>Terrimicrobiales</taxon>
        <taxon>Terrimicrobiaceae</taxon>
        <taxon>Terrimicrobium</taxon>
    </lineage>
</organism>
<dbReference type="Pfam" id="PF01406">
    <property type="entry name" value="tRNA-synt_1e"/>
    <property type="match status" value="1"/>
</dbReference>
<keyword evidence="7 13" id="KW-0547">Nucleotide-binding</keyword>
<dbReference type="Pfam" id="PF09190">
    <property type="entry name" value="DALR_2"/>
    <property type="match status" value="1"/>
</dbReference>
<evidence type="ECO:0000256" key="3">
    <source>
        <dbReference type="ARBA" id="ARBA00011245"/>
    </source>
</evidence>
<evidence type="ECO:0000313" key="16">
    <source>
        <dbReference type="Proteomes" id="UP000076023"/>
    </source>
</evidence>
<dbReference type="AlphaFoldDB" id="A0A146GBN8"/>
<dbReference type="InterPro" id="IPR024909">
    <property type="entry name" value="Cys-tRNA/MSH_ligase"/>
</dbReference>
<comment type="cofactor">
    <cofactor evidence="13">
        <name>Zn(2+)</name>
        <dbReference type="ChEBI" id="CHEBI:29105"/>
    </cofactor>
    <text evidence="13">Binds 1 zinc ion per subunit.</text>
</comment>
<dbReference type="InterPro" id="IPR015803">
    <property type="entry name" value="Cys-tRNA-ligase"/>
</dbReference>
<feature type="short sequence motif" description="'KMSKS' region" evidence="13">
    <location>
        <begin position="272"/>
        <end position="276"/>
    </location>
</feature>
<proteinExistence type="inferred from homology"/>
<name>A0A146GBN8_TERSA</name>
<reference evidence="16" key="1">
    <citation type="journal article" date="2017" name="Genome Announc.">
        <title>Draft Genome Sequence of Terrimicrobium sacchariphilum NM-5T, a Facultative Anaerobic Soil Bacterium of the Class Spartobacteria.</title>
        <authorList>
            <person name="Qiu Y.L."/>
            <person name="Tourlousse D.M."/>
            <person name="Matsuura N."/>
            <person name="Ohashi A."/>
            <person name="Sekiguchi Y."/>
        </authorList>
    </citation>
    <scope>NUCLEOTIDE SEQUENCE [LARGE SCALE GENOMIC DNA]</scope>
    <source>
        <strain evidence="16">NM-5</strain>
    </source>
</reference>
<comment type="similarity">
    <text evidence="2 13">Belongs to the class-I aminoacyl-tRNA synthetase family.</text>
</comment>
<dbReference type="SUPFAM" id="SSF52374">
    <property type="entry name" value="Nucleotidylyl transferase"/>
    <property type="match status" value="1"/>
</dbReference>
<dbReference type="PANTHER" id="PTHR10890">
    <property type="entry name" value="CYSTEINYL-TRNA SYNTHETASE"/>
    <property type="match status" value="1"/>
</dbReference>
<keyword evidence="8 13" id="KW-0862">Zinc</keyword>
<evidence type="ECO:0000256" key="2">
    <source>
        <dbReference type="ARBA" id="ARBA00005594"/>
    </source>
</evidence>
<dbReference type="InterPro" id="IPR014729">
    <property type="entry name" value="Rossmann-like_a/b/a_fold"/>
</dbReference>
<feature type="binding site" evidence="13">
    <location>
        <position position="240"/>
    </location>
    <ligand>
        <name>Zn(2+)</name>
        <dbReference type="ChEBI" id="CHEBI:29105"/>
    </ligand>
</feature>
<evidence type="ECO:0000259" key="14">
    <source>
        <dbReference type="SMART" id="SM00840"/>
    </source>
</evidence>
<keyword evidence="10 13" id="KW-0648">Protein biosynthesis</keyword>
<evidence type="ECO:0000256" key="13">
    <source>
        <dbReference type="HAMAP-Rule" id="MF_00041"/>
    </source>
</evidence>
<evidence type="ECO:0000256" key="1">
    <source>
        <dbReference type="ARBA" id="ARBA00004496"/>
    </source>
</evidence>
<comment type="catalytic activity">
    <reaction evidence="12 13">
        <text>tRNA(Cys) + L-cysteine + ATP = L-cysteinyl-tRNA(Cys) + AMP + diphosphate</text>
        <dbReference type="Rhea" id="RHEA:17773"/>
        <dbReference type="Rhea" id="RHEA-COMP:9661"/>
        <dbReference type="Rhea" id="RHEA-COMP:9679"/>
        <dbReference type="ChEBI" id="CHEBI:30616"/>
        <dbReference type="ChEBI" id="CHEBI:33019"/>
        <dbReference type="ChEBI" id="CHEBI:35235"/>
        <dbReference type="ChEBI" id="CHEBI:78442"/>
        <dbReference type="ChEBI" id="CHEBI:78517"/>
        <dbReference type="ChEBI" id="CHEBI:456215"/>
        <dbReference type="EC" id="6.1.1.16"/>
    </reaction>
</comment>
<feature type="binding site" evidence="13">
    <location>
        <position position="215"/>
    </location>
    <ligand>
        <name>Zn(2+)</name>
        <dbReference type="ChEBI" id="CHEBI:29105"/>
    </ligand>
</feature>
<evidence type="ECO:0000256" key="6">
    <source>
        <dbReference type="ARBA" id="ARBA00022723"/>
    </source>
</evidence>
<dbReference type="Proteomes" id="UP000076023">
    <property type="component" value="Unassembled WGS sequence"/>
</dbReference>
<dbReference type="GO" id="GO:0006423">
    <property type="term" value="P:cysteinyl-tRNA aminoacylation"/>
    <property type="evidence" value="ECO:0007669"/>
    <property type="project" value="UniProtKB-UniRule"/>
</dbReference>
<keyword evidence="9 13" id="KW-0067">ATP-binding</keyword>
<dbReference type="PANTHER" id="PTHR10890:SF3">
    <property type="entry name" value="CYSTEINE--TRNA LIGASE, CYTOPLASMIC"/>
    <property type="match status" value="1"/>
</dbReference>
<evidence type="ECO:0000256" key="9">
    <source>
        <dbReference type="ARBA" id="ARBA00022840"/>
    </source>
</evidence>
<dbReference type="GO" id="GO:0008270">
    <property type="term" value="F:zinc ion binding"/>
    <property type="evidence" value="ECO:0007669"/>
    <property type="project" value="UniProtKB-UniRule"/>
</dbReference>
<feature type="domain" description="Cysteinyl-tRNA synthetase class Ia DALR" evidence="14">
    <location>
        <begin position="352"/>
        <end position="413"/>
    </location>
</feature>
<evidence type="ECO:0000256" key="12">
    <source>
        <dbReference type="ARBA" id="ARBA00047398"/>
    </source>
</evidence>
<dbReference type="SMART" id="SM00840">
    <property type="entry name" value="DALR_2"/>
    <property type="match status" value="1"/>
</dbReference>
<evidence type="ECO:0000256" key="5">
    <source>
        <dbReference type="ARBA" id="ARBA00022598"/>
    </source>
</evidence>